<dbReference type="SUPFAM" id="SSF48208">
    <property type="entry name" value="Six-hairpin glycosidases"/>
    <property type="match status" value="1"/>
</dbReference>
<name>I0IAK8_PHYMF</name>
<dbReference type="Gene3D" id="1.50.10.10">
    <property type="match status" value="1"/>
</dbReference>
<evidence type="ECO:0000259" key="1">
    <source>
        <dbReference type="Pfam" id="PF06202"/>
    </source>
</evidence>
<dbReference type="GO" id="GO:0004135">
    <property type="term" value="F:amylo-alpha-1,6-glucosidase activity"/>
    <property type="evidence" value="ECO:0007669"/>
    <property type="project" value="InterPro"/>
</dbReference>
<dbReference type="AlphaFoldDB" id="I0IAK8"/>
<dbReference type="eggNOG" id="COG3408">
    <property type="taxonomic scope" value="Bacteria"/>
</dbReference>
<dbReference type="PANTHER" id="PTHR10569">
    <property type="entry name" value="GLYCOGEN DEBRANCHING ENZYME"/>
    <property type="match status" value="1"/>
</dbReference>
<dbReference type="STRING" id="1142394.PSMK_01370"/>
<dbReference type="InterPro" id="IPR010401">
    <property type="entry name" value="AGL/Gdb1"/>
</dbReference>
<dbReference type="PANTHER" id="PTHR10569:SF2">
    <property type="entry name" value="GLYCOGEN DEBRANCHING ENZYME"/>
    <property type="match status" value="1"/>
</dbReference>
<gene>
    <name evidence="3" type="ordered locus">PSMK_01370</name>
</gene>
<organism evidence="3 4">
    <name type="scientific">Phycisphaera mikurensis (strain NBRC 102666 / KCTC 22515 / FYK2301M01)</name>
    <dbReference type="NCBI Taxonomy" id="1142394"/>
    <lineage>
        <taxon>Bacteria</taxon>
        <taxon>Pseudomonadati</taxon>
        <taxon>Planctomycetota</taxon>
        <taxon>Phycisphaerae</taxon>
        <taxon>Phycisphaerales</taxon>
        <taxon>Phycisphaeraceae</taxon>
        <taxon>Phycisphaera</taxon>
    </lineage>
</organism>
<dbReference type="InterPro" id="IPR032790">
    <property type="entry name" value="GDE_C"/>
</dbReference>
<dbReference type="Pfam" id="PF12439">
    <property type="entry name" value="GDE_N"/>
    <property type="match status" value="1"/>
</dbReference>
<feature type="domain" description="Glycogen debranching enzyme C-terminal" evidence="1">
    <location>
        <begin position="290"/>
        <end position="674"/>
    </location>
</feature>
<reference evidence="3 4" key="1">
    <citation type="submission" date="2012-02" db="EMBL/GenBank/DDBJ databases">
        <title>Complete genome sequence of Phycisphaera mikurensis NBRC 102666.</title>
        <authorList>
            <person name="Ankai A."/>
            <person name="Hosoyama A."/>
            <person name="Terui Y."/>
            <person name="Sekine M."/>
            <person name="Fukai R."/>
            <person name="Kato Y."/>
            <person name="Nakamura S."/>
            <person name="Yamada-Narita S."/>
            <person name="Kawakoshi A."/>
            <person name="Fukunaga Y."/>
            <person name="Yamazaki S."/>
            <person name="Fujita N."/>
        </authorList>
    </citation>
    <scope>NUCLEOTIDE SEQUENCE [LARGE SCALE GENOMIC DNA]</scope>
    <source>
        <strain evidence="4">NBRC 102666 / KCTC 22515 / FYK2301M01</strain>
    </source>
</reference>
<dbReference type="HOGENOM" id="CLU_026835_0_0_0"/>
<dbReference type="Proteomes" id="UP000007881">
    <property type="component" value="Chromosome"/>
</dbReference>
<dbReference type="Pfam" id="PF06202">
    <property type="entry name" value="GDE_C"/>
    <property type="match status" value="1"/>
</dbReference>
<dbReference type="InterPro" id="IPR012341">
    <property type="entry name" value="6hp_glycosidase-like_sf"/>
</dbReference>
<protein>
    <submittedName>
        <fullName evidence="3">Amylo-alpha-1,6-glucosidase family protein</fullName>
    </submittedName>
</protein>
<dbReference type="GO" id="GO:0005980">
    <property type="term" value="P:glycogen catabolic process"/>
    <property type="evidence" value="ECO:0007669"/>
    <property type="project" value="InterPro"/>
</dbReference>
<evidence type="ECO:0000259" key="2">
    <source>
        <dbReference type="Pfam" id="PF12439"/>
    </source>
</evidence>
<accession>I0IAK8</accession>
<dbReference type="GO" id="GO:0004134">
    <property type="term" value="F:4-alpha-glucanotransferase activity"/>
    <property type="evidence" value="ECO:0007669"/>
    <property type="project" value="InterPro"/>
</dbReference>
<dbReference type="RefSeq" id="WP_014435516.1">
    <property type="nucleotide sequence ID" value="NC_017080.1"/>
</dbReference>
<dbReference type="EMBL" id="AP012338">
    <property type="protein sequence ID" value="BAM02296.1"/>
    <property type="molecule type" value="Genomic_DNA"/>
</dbReference>
<evidence type="ECO:0000313" key="4">
    <source>
        <dbReference type="Proteomes" id="UP000007881"/>
    </source>
</evidence>
<sequence length="683" mass="70990">MVEPGWTHTLERGGEPLFAAGAGAIAFPGPEWLLTDGRGGYAMGTASGCRTRRYHGLRVLALDPPLARALLLADTLDAVTSPAGEVFELSTLAFADHAGERVLAPAGWERLVRFERAPAAVRWTFALAGGARLRRTLTLDRGAEGADVAFELTGTEPSGWHLRVAPLIAWRDHHALTGEGGAAIHCACEDGARLVRLGGDLPAGPAEATLSLPTGRFRRDSDWWRGVRLAADAERGQADAEDLFVPGSFEADLLGPRVLRLRRTPADDAPPRPRPGVGVSGDPLAPAAADFLAARRVGAETLTTVLAGYPWFADWGRDAFIALPGLLLVDRRLGEAAGVLRAFAGALRGGLVPNRFSDAGGDAAEYNTLDGSMWFVHAALAWAEAATAAGAACLPPWWERAVVAVLDAHLAGTVADGHRGEAIAVEVGGDGLIVAGGADTQLTWMDAACPTPAHPGGEVFTPRGGKPVEVNALWVSNLAGAAAVLPGGERYAAAAQHAAASFLATFWSDGLGRLVDRVSAAGEADATLRPNMLIAAALERSPLSAAQRSAVVAAAEAGGLVTPVGLRTLPPSDPAYHPRMAGAPHERDGAYHRGTIWPWLIGPYAEAVLRAGGFSAAARAKAAAAVAPLRAYAGASDAACLGQLPENFDAEPDAGGRWVPRGCPAQAWSVAEVRRVAALLSRR</sequence>
<evidence type="ECO:0000313" key="3">
    <source>
        <dbReference type="EMBL" id="BAM02296.1"/>
    </source>
</evidence>
<feature type="domain" description="Glycogen debranching enzyme bacterial and archaeal type N-terminal" evidence="2">
    <location>
        <begin position="31"/>
        <end position="253"/>
    </location>
</feature>
<proteinExistence type="predicted"/>
<dbReference type="InterPro" id="IPR024742">
    <property type="entry name" value="Glycogen_debranch_N"/>
</dbReference>
<keyword evidence="4" id="KW-1185">Reference proteome</keyword>
<dbReference type="KEGG" id="phm:PSMK_01370"/>
<dbReference type="OrthoDB" id="9761875at2"/>
<dbReference type="InterPro" id="IPR008928">
    <property type="entry name" value="6-hairpin_glycosidase_sf"/>
</dbReference>